<evidence type="ECO:0000313" key="2">
    <source>
        <dbReference type="Proteomes" id="UP000093740"/>
    </source>
</evidence>
<dbReference type="Proteomes" id="UP000093740">
    <property type="component" value="Chromosome"/>
</dbReference>
<organism evidence="1 2">
    <name type="scientific">Fervidobacterium islandicum</name>
    <dbReference type="NCBI Taxonomy" id="2423"/>
    <lineage>
        <taxon>Bacteria</taxon>
        <taxon>Thermotogati</taxon>
        <taxon>Thermotogota</taxon>
        <taxon>Thermotogae</taxon>
        <taxon>Thermotogales</taxon>
        <taxon>Fervidobacteriaceae</taxon>
        <taxon>Fervidobacterium</taxon>
    </lineage>
</organism>
<proteinExistence type="predicted"/>
<protein>
    <submittedName>
        <fullName evidence="1">Uncharacterized protein</fullName>
    </submittedName>
</protein>
<dbReference type="RefSeq" id="WP_249477138.1">
    <property type="nucleotide sequence ID" value="NZ_CP014334.2"/>
</dbReference>
<reference evidence="1 2" key="1">
    <citation type="journal article" date="2015" name="Stand. Genomic Sci.">
        <title>Genome sequence of a native-feather degrading extremely thermophilic Eubacterium, Fervidobacterium islandicum AW-1.</title>
        <authorList>
            <person name="Lee Y.J."/>
            <person name="Jeong H."/>
            <person name="Park G.S."/>
            <person name="Kwak Y."/>
            <person name="Lee S.J."/>
            <person name="Lee S.J."/>
            <person name="Park M.K."/>
            <person name="Kim J.Y."/>
            <person name="Kang H.K."/>
            <person name="Shin J.H."/>
            <person name="Lee D.W."/>
        </authorList>
    </citation>
    <scope>NUCLEOTIDE SEQUENCE [LARGE SCALE GENOMIC DNA]</scope>
    <source>
        <strain evidence="1 2">AW-1</strain>
    </source>
</reference>
<gene>
    <name evidence="1" type="ORF">NA23_10585</name>
</gene>
<dbReference type="EMBL" id="CP014334">
    <property type="protein sequence ID" value="UOE96834.1"/>
    <property type="molecule type" value="Genomic_DNA"/>
</dbReference>
<name>A0AAJ5HQX8_FERIS</name>
<dbReference type="KEGG" id="fia:NA23_10585"/>
<sequence length="49" mass="5797">MKSVHNSVYLSFIYIENLKIFGFVDIKEFIKYNLIENNSQQAKSIGWII</sequence>
<keyword evidence="2" id="KW-1185">Reference proteome</keyword>
<dbReference type="AlphaFoldDB" id="A0AAJ5HQX8"/>
<evidence type="ECO:0000313" key="1">
    <source>
        <dbReference type="EMBL" id="UOE96834.1"/>
    </source>
</evidence>
<accession>A0AAJ5HQX8</accession>